<keyword evidence="1" id="KW-0479">Metal-binding</keyword>
<evidence type="ECO:0000256" key="1">
    <source>
        <dbReference type="ARBA" id="ARBA00022723"/>
    </source>
</evidence>
<dbReference type="InterPro" id="IPR013083">
    <property type="entry name" value="Znf_RING/FYVE/PHD"/>
</dbReference>
<proteinExistence type="predicted"/>
<dbReference type="InterPro" id="IPR027370">
    <property type="entry name" value="Znf-RING_euk"/>
</dbReference>
<evidence type="ECO:0000259" key="5">
    <source>
        <dbReference type="SMART" id="SM00184"/>
    </source>
</evidence>
<feature type="non-terminal residue" evidence="6">
    <location>
        <position position="491"/>
    </location>
</feature>
<dbReference type="InterPro" id="IPR047153">
    <property type="entry name" value="TRIM45/56/19-like"/>
</dbReference>
<comment type="caution">
    <text evidence="6">The sequence shown here is derived from an EMBL/GenBank/DDBJ whole genome shotgun (WGS) entry which is preliminary data.</text>
</comment>
<dbReference type="Pfam" id="PF13445">
    <property type="entry name" value="zf-RING_UBOX"/>
    <property type="match status" value="1"/>
</dbReference>
<dbReference type="EMBL" id="CATQJA010002657">
    <property type="protein sequence ID" value="CAJ0579658.1"/>
    <property type="molecule type" value="Genomic_DNA"/>
</dbReference>
<protein>
    <recommendedName>
        <fullName evidence="5">RING-type domain-containing protein</fullName>
    </recommendedName>
</protein>
<organism evidence="6 7">
    <name type="scientific">Mesorhabditis spiculigera</name>
    <dbReference type="NCBI Taxonomy" id="96644"/>
    <lineage>
        <taxon>Eukaryota</taxon>
        <taxon>Metazoa</taxon>
        <taxon>Ecdysozoa</taxon>
        <taxon>Nematoda</taxon>
        <taxon>Chromadorea</taxon>
        <taxon>Rhabditida</taxon>
        <taxon>Rhabditina</taxon>
        <taxon>Rhabditomorpha</taxon>
        <taxon>Rhabditoidea</taxon>
        <taxon>Rhabditidae</taxon>
        <taxon>Mesorhabditinae</taxon>
        <taxon>Mesorhabditis</taxon>
    </lineage>
</organism>
<keyword evidence="3" id="KW-0862">Zinc</keyword>
<keyword evidence="7" id="KW-1185">Reference proteome</keyword>
<dbReference type="SMART" id="SM00184">
    <property type="entry name" value="RING"/>
    <property type="match status" value="1"/>
</dbReference>
<evidence type="ECO:0000313" key="7">
    <source>
        <dbReference type="Proteomes" id="UP001177023"/>
    </source>
</evidence>
<keyword evidence="2" id="KW-0863">Zinc-finger</keyword>
<evidence type="ECO:0000256" key="2">
    <source>
        <dbReference type="ARBA" id="ARBA00022771"/>
    </source>
</evidence>
<evidence type="ECO:0000256" key="4">
    <source>
        <dbReference type="SAM" id="MobiDB-lite"/>
    </source>
</evidence>
<sequence>MPPLVDLEFENSLECPVCRITFDRPMQLSCGHTLCAGCADNLLTHERDAQREREGLFGHRMIQWQRDMYRNMDLLGNRRDNNRNDGVLDAADLAMIGLGGRFPLGRAGAAPIPLGVMDRPPIDEADWDNAVPPYDQRPVDRIACPECRQLTTVPVTGLPVNYRLMQLIDSIRRLERAQGAQQPPAPATGFSCSQCKSALLNDVYFMCGQCPHFRNICALCIARDHRQHEPITERKVLTDDDVKTLQQRVERETQLAMMAREGMFLHLTGLEGCSEVFRTNIDRDIGTFNQLKVGLSSMNRNATYEQAESYVTLSTRVRELMEKTRRDLDIFRRDMDTHLERLKQLYQDSFDNIIQQAPFEAPAPNPVPAVAELPPALAVDLRNQYRMAEMPPDAPPPARIFFGIQMNQEETDEMLAEEARQRLQVHGNETSEEPPARRRRKNEPREVEYVEVADDDVVTQREGTPLPSTSRPRQTAVPARGRRRPSTRKRP</sequence>
<dbReference type="Proteomes" id="UP001177023">
    <property type="component" value="Unassembled WGS sequence"/>
</dbReference>
<feature type="region of interest" description="Disordered" evidence="4">
    <location>
        <begin position="419"/>
        <end position="491"/>
    </location>
</feature>
<dbReference type="PANTHER" id="PTHR25462:SF296">
    <property type="entry name" value="MEIOTIC P26, ISOFORM F"/>
    <property type="match status" value="1"/>
</dbReference>
<feature type="domain" description="RING-type" evidence="5">
    <location>
        <begin position="15"/>
        <end position="147"/>
    </location>
</feature>
<dbReference type="SUPFAM" id="SSF57850">
    <property type="entry name" value="RING/U-box"/>
    <property type="match status" value="2"/>
</dbReference>
<dbReference type="GO" id="GO:0061630">
    <property type="term" value="F:ubiquitin protein ligase activity"/>
    <property type="evidence" value="ECO:0007669"/>
    <property type="project" value="TreeGrafter"/>
</dbReference>
<dbReference type="CDD" id="cd16449">
    <property type="entry name" value="RING-HC"/>
    <property type="match status" value="1"/>
</dbReference>
<evidence type="ECO:0000256" key="3">
    <source>
        <dbReference type="ARBA" id="ARBA00022833"/>
    </source>
</evidence>
<dbReference type="PANTHER" id="PTHR25462">
    <property type="entry name" value="BONUS, ISOFORM C-RELATED"/>
    <property type="match status" value="1"/>
</dbReference>
<gene>
    <name evidence="6" type="ORF">MSPICULIGERA_LOCUS17867</name>
</gene>
<feature type="compositionally biased region" description="Basic residues" evidence="4">
    <location>
        <begin position="480"/>
        <end position="491"/>
    </location>
</feature>
<accession>A0AA36D268</accession>
<name>A0AA36D268_9BILA</name>
<dbReference type="Gene3D" id="3.30.40.10">
    <property type="entry name" value="Zinc/RING finger domain, C3HC4 (zinc finger)"/>
    <property type="match status" value="1"/>
</dbReference>
<reference evidence="6" key="1">
    <citation type="submission" date="2023-06" db="EMBL/GenBank/DDBJ databases">
        <authorList>
            <person name="Delattre M."/>
        </authorList>
    </citation>
    <scope>NUCLEOTIDE SEQUENCE</scope>
    <source>
        <strain evidence="6">AF72</strain>
    </source>
</reference>
<dbReference type="AlphaFoldDB" id="A0AA36D268"/>
<evidence type="ECO:0000313" key="6">
    <source>
        <dbReference type="EMBL" id="CAJ0579658.1"/>
    </source>
</evidence>
<dbReference type="GO" id="GO:0008270">
    <property type="term" value="F:zinc ion binding"/>
    <property type="evidence" value="ECO:0007669"/>
    <property type="project" value="UniProtKB-KW"/>
</dbReference>
<dbReference type="InterPro" id="IPR001841">
    <property type="entry name" value="Znf_RING"/>
</dbReference>